<protein>
    <submittedName>
        <fullName evidence="3">Uncharacterized protein</fullName>
    </submittedName>
</protein>
<keyword evidence="1" id="KW-0012">Acyltransferase</keyword>
<dbReference type="EMBL" id="MU805984">
    <property type="protein sequence ID" value="KAJ3843156.1"/>
    <property type="molecule type" value="Genomic_DNA"/>
</dbReference>
<evidence type="ECO:0000256" key="2">
    <source>
        <dbReference type="SAM" id="MobiDB-lite"/>
    </source>
</evidence>
<accession>A0AA38PII2</accession>
<dbReference type="Gene3D" id="1.10.275.20">
    <property type="entry name" value="Choline/Carnitine o-acyltransferase"/>
    <property type="match status" value="1"/>
</dbReference>
<dbReference type="AlphaFoldDB" id="A0AA38PII2"/>
<organism evidence="3 4">
    <name type="scientific">Lentinula raphanica</name>
    <dbReference type="NCBI Taxonomy" id="153919"/>
    <lineage>
        <taxon>Eukaryota</taxon>
        <taxon>Fungi</taxon>
        <taxon>Dikarya</taxon>
        <taxon>Basidiomycota</taxon>
        <taxon>Agaricomycotina</taxon>
        <taxon>Agaricomycetes</taxon>
        <taxon>Agaricomycetidae</taxon>
        <taxon>Agaricales</taxon>
        <taxon>Marasmiineae</taxon>
        <taxon>Omphalotaceae</taxon>
        <taxon>Lentinula</taxon>
    </lineage>
</organism>
<dbReference type="Proteomes" id="UP001163846">
    <property type="component" value="Unassembled WGS sequence"/>
</dbReference>
<feature type="region of interest" description="Disordered" evidence="2">
    <location>
        <begin position="77"/>
        <end position="113"/>
    </location>
</feature>
<dbReference type="InterPro" id="IPR042572">
    <property type="entry name" value="Carn_acyl_trans_N"/>
</dbReference>
<keyword evidence="4" id="KW-1185">Reference proteome</keyword>
<proteinExistence type="predicted"/>
<comment type="caution">
    <text evidence="3">The sequence shown here is derived from an EMBL/GenBank/DDBJ whole genome shotgun (WGS) entry which is preliminary data.</text>
</comment>
<name>A0AA38PII2_9AGAR</name>
<dbReference type="GO" id="GO:0016746">
    <property type="term" value="F:acyltransferase activity"/>
    <property type="evidence" value="ECO:0007669"/>
    <property type="project" value="UniProtKB-KW"/>
</dbReference>
<evidence type="ECO:0000313" key="3">
    <source>
        <dbReference type="EMBL" id="KAJ3843156.1"/>
    </source>
</evidence>
<keyword evidence="1" id="KW-0808">Transferase</keyword>
<gene>
    <name evidence="3" type="ORF">F5878DRAFT_657008</name>
</gene>
<feature type="compositionally biased region" description="Basic and acidic residues" evidence="2">
    <location>
        <begin position="92"/>
        <end position="102"/>
    </location>
</feature>
<reference evidence="3" key="1">
    <citation type="submission" date="2022-08" db="EMBL/GenBank/DDBJ databases">
        <authorList>
            <consortium name="DOE Joint Genome Institute"/>
            <person name="Min B."/>
            <person name="Riley R."/>
            <person name="Sierra-Patev S."/>
            <person name="Naranjo-Ortiz M."/>
            <person name="Looney B."/>
            <person name="Konkel Z."/>
            <person name="Slot J.C."/>
            <person name="Sakamoto Y."/>
            <person name="Steenwyk J.L."/>
            <person name="Rokas A."/>
            <person name="Carro J."/>
            <person name="Camarero S."/>
            <person name="Ferreira P."/>
            <person name="Molpeceres G."/>
            <person name="Ruiz-Duenas F.J."/>
            <person name="Serrano A."/>
            <person name="Henrissat B."/>
            <person name="Drula E."/>
            <person name="Hughes K.W."/>
            <person name="Mata J.L."/>
            <person name="Ishikawa N.K."/>
            <person name="Vargas-Isla R."/>
            <person name="Ushijima S."/>
            <person name="Smith C.A."/>
            <person name="Ahrendt S."/>
            <person name="Andreopoulos W."/>
            <person name="He G."/>
            <person name="Labutti K."/>
            <person name="Lipzen A."/>
            <person name="Ng V."/>
            <person name="Sandor L."/>
            <person name="Barry K."/>
            <person name="Martinez A.T."/>
            <person name="Xiao Y."/>
            <person name="Gibbons J.G."/>
            <person name="Terashima K."/>
            <person name="Hibbett D.S."/>
            <person name="Grigoriev I.V."/>
        </authorList>
    </citation>
    <scope>NUCLEOTIDE SEQUENCE</scope>
    <source>
        <strain evidence="3">TFB9207</strain>
    </source>
</reference>
<evidence type="ECO:0000313" key="4">
    <source>
        <dbReference type="Proteomes" id="UP001163846"/>
    </source>
</evidence>
<evidence type="ECO:0000256" key="1">
    <source>
        <dbReference type="ARBA" id="ARBA00023315"/>
    </source>
</evidence>
<sequence>MFIGVFSSPLPLTANNTTSLAGRLLEERDQVEARGSGSGQYISLTFRLLRTNKQGKTITPGSKVTKDEDWTLFIGSDGFKASPGPGGTLKAETVKSEKDRSGRSFSSSHSTHALGEKASFDTAAERDKVFGELLTKVPALHAGNSVPKTNLAYLNGIFAYLYTVHAVQNPEPPAVFVTLYNDMHALGGTTKLFRIHHTFTPAAAVFPRLPVLDLRKTITKYLDSLHPFLLEDAAAAAALHEGGGGGGISSLYEETFTLCENWPDEFVNGIGGVCQDRLKGWSL</sequence>
<dbReference type="SUPFAM" id="SSF52777">
    <property type="entry name" value="CoA-dependent acyltransferases"/>
    <property type="match status" value="1"/>
</dbReference>